<sequence length="68" mass="8126">MRRDPHDAYAGPSESESSPFTNVGRSLWWRQYSELCWMRVIPRQFSGWERIFSALQSYLGMDRHSERS</sequence>
<evidence type="ECO:0000313" key="2">
    <source>
        <dbReference type="EMBL" id="KAA8576369.1"/>
    </source>
</evidence>
<dbReference type="Proteomes" id="UP000322873">
    <property type="component" value="Unassembled WGS sequence"/>
</dbReference>
<gene>
    <name evidence="2" type="ORF">EYC84_006502</name>
</gene>
<dbReference type="AlphaFoldDB" id="A0A5M9K7D2"/>
<protein>
    <submittedName>
        <fullName evidence="2">Uncharacterized protein</fullName>
    </submittedName>
</protein>
<reference evidence="2 3" key="1">
    <citation type="submission" date="2019-06" db="EMBL/GenBank/DDBJ databases">
        <title>Genome Sequence of the Brown Rot Fungal Pathogen Monilinia fructicola.</title>
        <authorList>
            <person name="De Miccolis Angelini R.M."/>
            <person name="Landi L."/>
            <person name="Abate D."/>
            <person name="Pollastro S."/>
            <person name="Romanazzi G."/>
            <person name="Faretra F."/>
        </authorList>
    </citation>
    <scope>NUCLEOTIDE SEQUENCE [LARGE SCALE GENOMIC DNA]</scope>
    <source>
        <strain evidence="2 3">Mfrc123</strain>
    </source>
</reference>
<name>A0A5M9K7D2_MONFR</name>
<evidence type="ECO:0000256" key="1">
    <source>
        <dbReference type="SAM" id="MobiDB-lite"/>
    </source>
</evidence>
<keyword evidence="3" id="KW-1185">Reference proteome</keyword>
<organism evidence="2 3">
    <name type="scientific">Monilinia fructicola</name>
    <name type="common">Brown rot fungus</name>
    <name type="synonym">Ciboria fructicola</name>
    <dbReference type="NCBI Taxonomy" id="38448"/>
    <lineage>
        <taxon>Eukaryota</taxon>
        <taxon>Fungi</taxon>
        <taxon>Dikarya</taxon>
        <taxon>Ascomycota</taxon>
        <taxon>Pezizomycotina</taxon>
        <taxon>Leotiomycetes</taxon>
        <taxon>Helotiales</taxon>
        <taxon>Sclerotiniaceae</taxon>
        <taxon>Monilinia</taxon>
    </lineage>
</organism>
<proteinExistence type="predicted"/>
<dbReference type="EMBL" id="VICG01000001">
    <property type="protein sequence ID" value="KAA8576369.1"/>
    <property type="molecule type" value="Genomic_DNA"/>
</dbReference>
<feature type="region of interest" description="Disordered" evidence="1">
    <location>
        <begin position="1"/>
        <end position="21"/>
    </location>
</feature>
<comment type="caution">
    <text evidence="2">The sequence shown here is derived from an EMBL/GenBank/DDBJ whole genome shotgun (WGS) entry which is preliminary data.</text>
</comment>
<evidence type="ECO:0000313" key="3">
    <source>
        <dbReference type="Proteomes" id="UP000322873"/>
    </source>
</evidence>
<accession>A0A5M9K7D2</accession>